<dbReference type="SUPFAM" id="SSF50494">
    <property type="entry name" value="Trypsin-like serine proteases"/>
    <property type="match status" value="1"/>
</dbReference>
<evidence type="ECO:0000313" key="9">
    <source>
        <dbReference type="Proteomes" id="UP001597371"/>
    </source>
</evidence>
<gene>
    <name evidence="8" type="ORF">ACFSKQ_16450</name>
</gene>
<evidence type="ECO:0000259" key="7">
    <source>
        <dbReference type="PROSITE" id="PS50106"/>
    </source>
</evidence>
<dbReference type="SUPFAM" id="SSF50156">
    <property type="entry name" value="PDZ domain-like"/>
    <property type="match status" value="2"/>
</dbReference>
<dbReference type="InterPro" id="IPR036034">
    <property type="entry name" value="PDZ_sf"/>
</dbReference>
<dbReference type="SMART" id="SM00228">
    <property type="entry name" value="PDZ"/>
    <property type="match status" value="2"/>
</dbReference>
<dbReference type="PROSITE" id="PS50106">
    <property type="entry name" value="PDZ"/>
    <property type="match status" value="1"/>
</dbReference>
<dbReference type="Pfam" id="PF13180">
    <property type="entry name" value="PDZ_2"/>
    <property type="match status" value="2"/>
</dbReference>
<evidence type="ECO:0000256" key="6">
    <source>
        <dbReference type="ARBA" id="ARBA00022825"/>
    </source>
</evidence>
<organism evidence="8 9">
    <name type="scientific">Aureimonas populi</name>
    <dbReference type="NCBI Taxonomy" id="1701758"/>
    <lineage>
        <taxon>Bacteria</taxon>
        <taxon>Pseudomonadati</taxon>
        <taxon>Pseudomonadota</taxon>
        <taxon>Alphaproteobacteria</taxon>
        <taxon>Hyphomicrobiales</taxon>
        <taxon>Aurantimonadaceae</taxon>
        <taxon>Aureimonas</taxon>
    </lineage>
</organism>
<comment type="similarity">
    <text evidence="1">Belongs to the peptidase S1C family.</text>
</comment>
<dbReference type="InterPro" id="IPR001478">
    <property type="entry name" value="PDZ"/>
</dbReference>
<dbReference type="InterPro" id="IPR001940">
    <property type="entry name" value="Peptidase_S1C"/>
</dbReference>
<dbReference type="EMBL" id="JBHUIJ010000023">
    <property type="protein sequence ID" value="MFD2239044.1"/>
    <property type="molecule type" value="Genomic_DNA"/>
</dbReference>
<dbReference type="Proteomes" id="UP001597371">
    <property type="component" value="Unassembled WGS sequence"/>
</dbReference>
<dbReference type="PANTHER" id="PTHR22939:SF129">
    <property type="entry name" value="SERINE PROTEASE HTRA2, MITOCHONDRIAL"/>
    <property type="match status" value="1"/>
</dbReference>
<dbReference type="InterPro" id="IPR011782">
    <property type="entry name" value="Pept_S1C_Do"/>
</dbReference>
<evidence type="ECO:0000256" key="5">
    <source>
        <dbReference type="ARBA" id="ARBA00022801"/>
    </source>
</evidence>
<dbReference type="InterPro" id="IPR009003">
    <property type="entry name" value="Peptidase_S1_PA"/>
</dbReference>
<keyword evidence="3" id="KW-0732">Signal</keyword>
<evidence type="ECO:0000256" key="3">
    <source>
        <dbReference type="ARBA" id="ARBA00022729"/>
    </source>
</evidence>
<proteinExistence type="inferred from homology"/>
<dbReference type="RefSeq" id="WP_377946578.1">
    <property type="nucleotide sequence ID" value="NZ_CP072611.1"/>
</dbReference>
<dbReference type="Gene3D" id="2.30.42.10">
    <property type="match status" value="2"/>
</dbReference>
<sequence>MGFGVLGFLVIGGVVAPLAGLGVPGAVAQAPLPLAQAEAEPRVPESRAEIQLTYAPLVRQTAPAVVNVYAARQVQRRSPFAGDPFFEQFFGSRMQSRPRVESSLGSGVLVDSSGLVVTNNHVIEGADEVRVALADGREFNSTILTRDARVDLAVLRIESDESFPIVPIADSDATQIGDLVLAIGNPFGIGQTVTSGIVSALARSHVGVNDSGFFIQTDAAINPGNSGGALIDMRGQLIGVNTAIFSRSGGSMGIGFAIPSNMVRAFVDAAERGERFQRPYVGASFTPVTPDIAEALGMARPSGALVASVSEDAPAAAAGLRPGDVVLSMDGFAIDGPDALGYRLATAGLGRTATLEILSADERRSVPLQLVEAPETPQRDERRLSGNTPFEGALVANLSPRLADELEMQQTKRGVVVTDVERGSTAMRFGLQPKDILLALNGRPIASSAKLEAMLRGGARGWRFEIERNGQRLTQTVR</sequence>
<keyword evidence="9" id="KW-1185">Reference proteome</keyword>
<dbReference type="PANTHER" id="PTHR22939">
    <property type="entry name" value="SERINE PROTEASE FAMILY S1C HTRA-RELATED"/>
    <property type="match status" value="1"/>
</dbReference>
<evidence type="ECO:0000256" key="4">
    <source>
        <dbReference type="ARBA" id="ARBA00022737"/>
    </source>
</evidence>
<keyword evidence="4" id="KW-0677">Repeat</keyword>
<dbReference type="Pfam" id="PF13365">
    <property type="entry name" value="Trypsin_2"/>
    <property type="match status" value="1"/>
</dbReference>
<keyword evidence="2" id="KW-0645">Protease</keyword>
<reference evidence="9" key="1">
    <citation type="journal article" date="2019" name="Int. J. Syst. Evol. Microbiol.">
        <title>The Global Catalogue of Microorganisms (GCM) 10K type strain sequencing project: providing services to taxonomists for standard genome sequencing and annotation.</title>
        <authorList>
            <consortium name="The Broad Institute Genomics Platform"/>
            <consortium name="The Broad Institute Genome Sequencing Center for Infectious Disease"/>
            <person name="Wu L."/>
            <person name="Ma J."/>
        </authorList>
    </citation>
    <scope>NUCLEOTIDE SEQUENCE [LARGE SCALE GENOMIC DNA]</scope>
    <source>
        <strain evidence="9">ZS-35-S2</strain>
    </source>
</reference>
<comment type="caution">
    <text evidence="8">The sequence shown here is derived from an EMBL/GenBank/DDBJ whole genome shotgun (WGS) entry which is preliminary data.</text>
</comment>
<keyword evidence="6" id="KW-0720">Serine protease</keyword>
<name>A0ABW5CPC2_9HYPH</name>
<dbReference type="Gene3D" id="2.40.10.120">
    <property type="match status" value="1"/>
</dbReference>
<evidence type="ECO:0000313" key="8">
    <source>
        <dbReference type="EMBL" id="MFD2239044.1"/>
    </source>
</evidence>
<dbReference type="NCBIfam" id="TIGR02037">
    <property type="entry name" value="degP_htrA_DO"/>
    <property type="match status" value="1"/>
</dbReference>
<evidence type="ECO:0000256" key="1">
    <source>
        <dbReference type="ARBA" id="ARBA00010541"/>
    </source>
</evidence>
<feature type="domain" description="PDZ" evidence="7">
    <location>
        <begin position="264"/>
        <end position="336"/>
    </location>
</feature>
<accession>A0ABW5CPC2</accession>
<evidence type="ECO:0000256" key="2">
    <source>
        <dbReference type="ARBA" id="ARBA00022670"/>
    </source>
</evidence>
<keyword evidence="5" id="KW-0378">Hydrolase</keyword>
<dbReference type="PRINTS" id="PR00834">
    <property type="entry name" value="PROTEASES2C"/>
</dbReference>
<protein>
    <submittedName>
        <fullName evidence="8">DegQ family serine endoprotease</fullName>
    </submittedName>
</protein>